<dbReference type="InterPro" id="IPR018211">
    <property type="entry name" value="ADH_Fe_CS"/>
</dbReference>
<gene>
    <name evidence="6" type="ORF">C3Y98_02750</name>
</gene>
<dbReference type="InterPro" id="IPR056798">
    <property type="entry name" value="ADH_Fe_C"/>
</dbReference>
<dbReference type="GO" id="GO:1990362">
    <property type="term" value="F:butanol dehydrogenase (NAD+) activity"/>
    <property type="evidence" value="ECO:0007669"/>
    <property type="project" value="InterPro"/>
</dbReference>
<proteinExistence type="inferred from homology"/>
<dbReference type="InterPro" id="IPR001670">
    <property type="entry name" value="ADH_Fe/GldA"/>
</dbReference>
<dbReference type="Pfam" id="PF25137">
    <property type="entry name" value="ADH_Fe_C"/>
    <property type="match status" value="1"/>
</dbReference>
<dbReference type="FunFam" id="3.40.50.1970:FF:000003">
    <property type="entry name" value="Alcohol dehydrogenase, iron-containing"/>
    <property type="match status" value="1"/>
</dbReference>
<comment type="cofactor">
    <cofactor evidence="1">
        <name>Fe cation</name>
        <dbReference type="ChEBI" id="CHEBI:24875"/>
    </cofactor>
</comment>
<feature type="domain" description="Fe-containing alcohol dehydrogenase-like C-terminal" evidence="5">
    <location>
        <begin position="191"/>
        <end position="359"/>
    </location>
</feature>
<evidence type="ECO:0000313" key="6">
    <source>
        <dbReference type="EMBL" id="TFW72543.1"/>
    </source>
</evidence>
<comment type="similarity">
    <text evidence="2">Belongs to the iron-containing alcohol dehydrogenase family.</text>
</comment>
<evidence type="ECO:0000256" key="2">
    <source>
        <dbReference type="ARBA" id="ARBA00007358"/>
    </source>
</evidence>
<organism evidence="6 7">
    <name type="scientific">Methylotenera oryzisoli</name>
    <dbReference type="NCBI Taxonomy" id="2080758"/>
    <lineage>
        <taxon>Bacteria</taxon>
        <taxon>Pseudomonadati</taxon>
        <taxon>Pseudomonadota</taxon>
        <taxon>Betaproteobacteria</taxon>
        <taxon>Nitrosomonadales</taxon>
        <taxon>Methylophilaceae</taxon>
        <taxon>Methylotenera</taxon>
    </lineage>
</organism>
<comment type="caution">
    <text evidence="6">The sequence shown here is derived from an EMBL/GenBank/DDBJ whole genome shotgun (WGS) entry which is preliminary data.</text>
</comment>
<protein>
    <submittedName>
        <fullName evidence="6">NADH-dependent alcohol dehydrogenase</fullName>
    </submittedName>
</protein>
<dbReference type="PANTHER" id="PTHR43633">
    <property type="entry name" value="ALCOHOL DEHYDROGENASE YQHD"/>
    <property type="match status" value="1"/>
</dbReference>
<keyword evidence="7" id="KW-1185">Reference proteome</keyword>
<sequence>MLNFEFYNPTRIAFGKGKVAEIDKLIPIKARVLILYGGTSAKTNGTLDEVKAALSERHVEEFSGIEPNPTYETLIKAVAQIKANNLDYLLAVGGGSVIDGTKFVAASVYAEGDPWEILLQHGTNVKKAMPFGTVLTLPATGSEMNDGSVISRTETASGLHDKLYFTSEHVFPQFSVLDPSKSYSLPPRQLANGLVDAYTHIMEQYLTYPVEARVQDRFAEGLLQTLIEVGPKVLQNPEDYELQANFMWVATLALNGLIGSGVPSDWATHMIGHEITALHGLDHAQTLAIILPSMLSLRRDAKRAKLLQYAERVWHISEGTEDARIEAAIQNTRSFFESLNVPTRLSAYGISADAIPAILSQLESHGMVELGEHKDVTLDKSREVLEASI</sequence>
<dbReference type="Gene3D" id="1.20.1090.10">
    <property type="entry name" value="Dehydroquinate synthase-like - alpha domain"/>
    <property type="match status" value="1"/>
</dbReference>
<dbReference type="GO" id="GO:0046872">
    <property type="term" value="F:metal ion binding"/>
    <property type="evidence" value="ECO:0007669"/>
    <property type="project" value="InterPro"/>
</dbReference>
<dbReference type="OrthoDB" id="9778433at2"/>
<dbReference type="Pfam" id="PF00465">
    <property type="entry name" value="Fe-ADH"/>
    <property type="match status" value="1"/>
</dbReference>
<feature type="domain" description="Alcohol dehydrogenase iron-type/glycerol dehydrogenase GldA" evidence="4">
    <location>
        <begin position="9"/>
        <end position="179"/>
    </location>
</feature>
<dbReference type="PANTHER" id="PTHR43633:SF1">
    <property type="entry name" value="ALCOHOL DEHYDROGENASE YQHD"/>
    <property type="match status" value="1"/>
</dbReference>
<dbReference type="EMBL" id="PQVH01000005">
    <property type="protein sequence ID" value="TFW72543.1"/>
    <property type="molecule type" value="Genomic_DNA"/>
</dbReference>
<dbReference type="Proteomes" id="UP000297706">
    <property type="component" value="Unassembled WGS sequence"/>
</dbReference>
<dbReference type="Gene3D" id="3.40.50.1970">
    <property type="match status" value="1"/>
</dbReference>
<dbReference type="InterPro" id="IPR044731">
    <property type="entry name" value="BDH-like"/>
</dbReference>
<name>A0A4Y9VTZ7_9PROT</name>
<dbReference type="GO" id="GO:0008106">
    <property type="term" value="F:alcohol dehydrogenase (NADP+) activity"/>
    <property type="evidence" value="ECO:0007669"/>
    <property type="project" value="TreeGrafter"/>
</dbReference>
<evidence type="ECO:0000259" key="4">
    <source>
        <dbReference type="Pfam" id="PF00465"/>
    </source>
</evidence>
<dbReference type="AlphaFoldDB" id="A0A4Y9VTZ7"/>
<dbReference type="SUPFAM" id="SSF56796">
    <property type="entry name" value="Dehydroquinate synthase-like"/>
    <property type="match status" value="1"/>
</dbReference>
<dbReference type="RefSeq" id="WP_135276580.1">
    <property type="nucleotide sequence ID" value="NZ_PQVH01000005.1"/>
</dbReference>
<accession>A0A4Y9VTZ7</accession>
<evidence type="ECO:0000259" key="5">
    <source>
        <dbReference type="Pfam" id="PF25137"/>
    </source>
</evidence>
<evidence type="ECO:0000256" key="1">
    <source>
        <dbReference type="ARBA" id="ARBA00001962"/>
    </source>
</evidence>
<keyword evidence="3" id="KW-0560">Oxidoreductase</keyword>
<dbReference type="GO" id="GO:1990002">
    <property type="term" value="F:methylglyoxal reductase (NADPH) (acetol producing) activity"/>
    <property type="evidence" value="ECO:0007669"/>
    <property type="project" value="TreeGrafter"/>
</dbReference>
<dbReference type="FunFam" id="1.20.1090.10:FF:000005">
    <property type="entry name" value="Alcohol dehydrogenase YqhD"/>
    <property type="match status" value="1"/>
</dbReference>
<dbReference type="CDD" id="cd08187">
    <property type="entry name" value="BDH"/>
    <property type="match status" value="1"/>
</dbReference>
<dbReference type="PROSITE" id="PS00060">
    <property type="entry name" value="ADH_IRON_2"/>
    <property type="match status" value="1"/>
</dbReference>
<evidence type="ECO:0000256" key="3">
    <source>
        <dbReference type="ARBA" id="ARBA00023002"/>
    </source>
</evidence>
<dbReference type="GO" id="GO:0005829">
    <property type="term" value="C:cytosol"/>
    <property type="evidence" value="ECO:0007669"/>
    <property type="project" value="TreeGrafter"/>
</dbReference>
<reference evidence="6 7" key="1">
    <citation type="submission" date="2018-02" db="EMBL/GenBank/DDBJ databases">
        <title>A novel lanthanide dependent methylotroph, Methylotenera sp. La3113.</title>
        <authorList>
            <person name="Lv H."/>
            <person name="Tani A."/>
        </authorList>
    </citation>
    <scope>NUCLEOTIDE SEQUENCE [LARGE SCALE GENOMIC DNA]</scope>
    <source>
        <strain evidence="6 7">La3113</strain>
    </source>
</reference>
<evidence type="ECO:0000313" key="7">
    <source>
        <dbReference type="Proteomes" id="UP000297706"/>
    </source>
</evidence>